<dbReference type="Gene3D" id="3.30.110.20">
    <property type="entry name" value="Alba-like domain"/>
    <property type="match status" value="1"/>
</dbReference>
<reference evidence="2" key="1">
    <citation type="submission" date="2006-10" db="EMBL/GenBank/DDBJ databases">
        <authorList>
            <person name="Amadeo P."/>
            <person name="Zhao Q."/>
            <person name="Wortman J."/>
            <person name="Fraser-Liggett C."/>
            <person name="Carlton J."/>
        </authorList>
    </citation>
    <scope>NUCLEOTIDE SEQUENCE</scope>
    <source>
        <strain evidence="2">G3</strain>
    </source>
</reference>
<reference evidence="2" key="2">
    <citation type="journal article" date="2007" name="Science">
        <title>Draft genome sequence of the sexually transmitted pathogen Trichomonas vaginalis.</title>
        <authorList>
            <person name="Carlton J.M."/>
            <person name="Hirt R.P."/>
            <person name="Silva J.C."/>
            <person name="Delcher A.L."/>
            <person name="Schatz M."/>
            <person name="Zhao Q."/>
            <person name="Wortman J.R."/>
            <person name="Bidwell S.L."/>
            <person name="Alsmark U.C.M."/>
            <person name="Besteiro S."/>
            <person name="Sicheritz-Ponten T."/>
            <person name="Noel C.J."/>
            <person name="Dacks J.B."/>
            <person name="Foster P.G."/>
            <person name="Simillion C."/>
            <person name="Van de Peer Y."/>
            <person name="Miranda-Saavedra D."/>
            <person name="Barton G.J."/>
            <person name="Westrop G.D."/>
            <person name="Mueller S."/>
            <person name="Dessi D."/>
            <person name="Fiori P.L."/>
            <person name="Ren Q."/>
            <person name="Paulsen I."/>
            <person name="Zhang H."/>
            <person name="Bastida-Corcuera F.D."/>
            <person name="Simoes-Barbosa A."/>
            <person name="Brown M.T."/>
            <person name="Hayes R.D."/>
            <person name="Mukherjee M."/>
            <person name="Okumura C.Y."/>
            <person name="Schneider R."/>
            <person name="Smith A.J."/>
            <person name="Vanacova S."/>
            <person name="Villalvazo M."/>
            <person name="Haas B.J."/>
            <person name="Pertea M."/>
            <person name="Feldblyum T.V."/>
            <person name="Utterback T.R."/>
            <person name="Shu C.L."/>
            <person name="Osoegawa K."/>
            <person name="de Jong P.J."/>
            <person name="Hrdy I."/>
            <person name="Horvathova L."/>
            <person name="Zubacova Z."/>
            <person name="Dolezal P."/>
            <person name="Malik S.B."/>
            <person name="Logsdon J.M. Jr."/>
            <person name="Henze K."/>
            <person name="Gupta A."/>
            <person name="Wang C.C."/>
            <person name="Dunne R.L."/>
            <person name="Upcroft J.A."/>
            <person name="Upcroft P."/>
            <person name="White O."/>
            <person name="Salzberg S.L."/>
            <person name="Tang P."/>
            <person name="Chiu C.-H."/>
            <person name="Lee Y.-S."/>
            <person name="Embley T.M."/>
            <person name="Coombs G.H."/>
            <person name="Mottram J.C."/>
            <person name="Tachezy J."/>
            <person name="Fraser-Liggett C.M."/>
            <person name="Johnson P.J."/>
        </authorList>
    </citation>
    <scope>NUCLEOTIDE SEQUENCE [LARGE SCALE GENOMIC DNA]</scope>
    <source>
        <strain evidence="2">G3</strain>
    </source>
</reference>
<name>A2E5Q2_TRIV3</name>
<dbReference type="InterPro" id="IPR036882">
    <property type="entry name" value="Alba-like_dom_sf"/>
</dbReference>
<sequence length="114" mass="12713">MDSRPVVKLTLEHPKKTETDIYITKSMALMPMVEEIIKKLHNHNEITLHATGAANYKALKIATVVKSMQKGLVEATVTTHTVSTTDFLIPTKIGEKKEQKSRNMNAVTIVLSIK</sequence>
<evidence type="ECO:0000313" key="2">
    <source>
        <dbReference type="EMBL" id="EAY11972.1"/>
    </source>
</evidence>
<dbReference type="Pfam" id="PF01918">
    <property type="entry name" value="Alba"/>
    <property type="match status" value="1"/>
</dbReference>
<dbReference type="VEuPathDB" id="TrichDB:TVAGG3_0257480"/>
<dbReference type="AlphaFoldDB" id="A2E5Q2"/>
<dbReference type="InParanoid" id="A2E5Q2"/>
<dbReference type="VEuPathDB" id="TrichDB:TVAG_271550"/>
<proteinExistence type="predicted"/>
<dbReference type="Proteomes" id="UP000001542">
    <property type="component" value="Unassembled WGS sequence"/>
</dbReference>
<dbReference type="GO" id="GO:0003723">
    <property type="term" value="F:RNA binding"/>
    <property type="evidence" value="ECO:0000318"/>
    <property type="project" value="GO_Central"/>
</dbReference>
<accession>A2E5Q2</accession>
<dbReference type="SUPFAM" id="SSF82704">
    <property type="entry name" value="AlbA-like"/>
    <property type="match status" value="1"/>
</dbReference>
<organism evidence="2 3">
    <name type="scientific">Trichomonas vaginalis (strain ATCC PRA-98 / G3)</name>
    <dbReference type="NCBI Taxonomy" id="412133"/>
    <lineage>
        <taxon>Eukaryota</taxon>
        <taxon>Metamonada</taxon>
        <taxon>Parabasalia</taxon>
        <taxon>Trichomonadida</taxon>
        <taxon>Trichomonadidae</taxon>
        <taxon>Trichomonas</taxon>
    </lineage>
</organism>
<keyword evidence="3" id="KW-1185">Reference proteome</keyword>
<dbReference type="RefSeq" id="XP_001324195.1">
    <property type="nucleotide sequence ID" value="XM_001324160.1"/>
</dbReference>
<feature type="domain" description="DNA/RNA-binding protein Alba-like" evidence="1">
    <location>
        <begin position="20"/>
        <end position="81"/>
    </location>
</feature>
<dbReference type="EMBL" id="DS113309">
    <property type="protein sequence ID" value="EAY11972.1"/>
    <property type="molecule type" value="Genomic_DNA"/>
</dbReference>
<gene>
    <name evidence="2" type="ORF">TVAG_271550</name>
</gene>
<dbReference type="KEGG" id="tva:4769930"/>
<dbReference type="InterPro" id="IPR002775">
    <property type="entry name" value="DNA/RNA-bd_Alba-like"/>
</dbReference>
<evidence type="ECO:0000259" key="1">
    <source>
        <dbReference type="Pfam" id="PF01918"/>
    </source>
</evidence>
<protein>
    <recommendedName>
        <fullName evidence="1">DNA/RNA-binding protein Alba-like domain-containing protein</fullName>
    </recommendedName>
</protein>
<evidence type="ECO:0000313" key="3">
    <source>
        <dbReference type="Proteomes" id="UP000001542"/>
    </source>
</evidence>
<dbReference type="SMR" id="A2E5Q2"/>
<dbReference type="STRING" id="5722.A2E5Q2"/>